<dbReference type="Gene3D" id="3.40.50.2000">
    <property type="entry name" value="Glycogen Phosphorylase B"/>
    <property type="match status" value="2"/>
</dbReference>
<dbReference type="OrthoDB" id="9802525at2"/>
<dbReference type="EC" id="2.4.1.-" evidence="2"/>
<organism evidence="2 3">
    <name type="scientific">Neomoorella thermoacetica</name>
    <name type="common">Clostridium thermoaceticum</name>
    <dbReference type="NCBI Taxonomy" id="1525"/>
    <lineage>
        <taxon>Bacteria</taxon>
        <taxon>Bacillati</taxon>
        <taxon>Bacillota</taxon>
        <taxon>Clostridia</taxon>
        <taxon>Neomoorellales</taxon>
        <taxon>Neomoorellaceae</taxon>
        <taxon>Neomoorella</taxon>
    </lineage>
</organism>
<dbReference type="InterPro" id="IPR050194">
    <property type="entry name" value="Glycosyltransferase_grp1"/>
</dbReference>
<dbReference type="SUPFAM" id="SSF53756">
    <property type="entry name" value="UDP-Glycosyltransferase/glycogen phosphorylase"/>
    <property type="match status" value="1"/>
</dbReference>
<dbReference type="AlphaFoldDB" id="A0A1J5NUI6"/>
<proteinExistence type="predicted"/>
<accession>A0A1J5NUI6</accession>
<dbReference type="CDD" id="cd03814">
    <property type="entry name" value="GT4-like"/>
    <property type="match status" value="1"/>
</dbReference>
<reference evidence="2 3" key="1">
    <citation type="submission" date="2016-08" db="EMBL/GenBank/DDBJ databases">
        <title>Genome-based comparison of Moorella thermoacetic strains.</title>
        <authorList>
            <person name="Poehlein A."/>
            <person name="Bengelsdorf F.R."/>
            <person name="Esser C."/>
            <person name="Duerre P."/>
            <person name="Daniel R."/>
        </authorList>
    </citation>
    <scope>NUCLEOTIDE SEQUENCE [LARGE SCALE GENOMIC DNA]</scope>
    <source>
        <strain evidence="2 3">DSM 21394</strain>
    </source>
</reference>
<protein>
    <submittedName>
        <fullName evidence="2">GDP-mannose-dependent alpha-mannosyltransferase</fullName>
        <ecNumber evidence="2">2.4.1.-</ecNumber>
    </submittedName>
</protein>
<keyword evidence="2" id="KW-0328">Glycosyltransferase</keyword>
<comment type="caution">
    <text evidence="2">The sequence shown here is derived from an EMBL/GenBank/DDBJ whole genome shotgun (WGS) entry which is preliminary data.</text>
</comment>
<dbReference type="Pfam" id="PF13439">
    <property type="entry name" value="Glyco_transf_4"/>
    <property type="match status" value="1"/>
</dbReference>
<dbReference type="Pfam" id="PF13692">
    <property type="entry name" value="Glyco_trans_1_4"/>
    <property type="match status" value="1"/>
</dbReference>
<keyword evidence="2" id="KW-0808">Transferase</keyword>
<feature type="domain" description="Glycosyltransferase subfamily 4-like N-terminal" evidence="1">
    <location>
        <begin position="14"/>
        <end position="197"/>
    </location>
</feature>
<dbReference type="Proteomes" id="UP000182811">
    <property type="component" value="Unassembled WGS sequence"/>
</dbReference>
<dbReference type="GO" id="GO:0016757">
    <property type="term" value="F:glycosyltransferase activity"/>
    <property type="evidence" value="ECO:0007669"/>
    <property type="project" value="UniProtKB-KW"/>
</dbReference>
<dbReference type="EMBL" id="MDDC01000025">
    <property type="protein sequence ID" value="OIQ55517.1"/>
    <property type="molecule type" value="Genomic_DNA"/>
</dbReference>
<name>A0A1J5NUI6_NEOTH</name>
<evidence type="ECO:0000313" key="3">
    <source>
        <dbReference type="Proteomes" id="UP000182811"/>
    </source>
</evidence>
<dbReference type="PANTHER" id="PTHR45947">
    <property type="entry name" value="SULFOQUINOVOSYL TRANSFERASE SQD2"/>
    <property type="match status" value="1"/>
</dbReference>
<evidence type="ECO:0000259" key="1">
    <source>
        <dbReference type="Pfam" id="PF13439"/>
    </source>
</evidence>
<dbReference type="InterPro" id="IPR028098">
    <property type="entry name" value="Glyco_trans_4-like_N"/>
</dbReference>
<sequence>MRVAFFTDTYFPQVNGVTRTLERLRTFLEEEKWETMVFAPEVPGEQTDKGREKEQVNRKPGAFRHDLAGSRTGRCRGIPVPFYPQMRLGLPSPELLMALQEFKPHLIHLVTEYSLGVAGLRWARLLGVPAVSSFHTDIPGYLNYYGFPFLAPVAWQYLTWFHRQCRVTFYPCRSYGEALAARGIRNLVYWGRGIDTDFFNPARKDPKWCRRFGPGPFLLYVGRLAPEKEPEVAIAALALIRQQYPEARLLLAGEGPLAASLRRRTPPGVVFLGLVQGEELSKLYASCDLFLFPSTTETYGNVVLEAMASGLPVVAPLCGGISENLRPGYNGLACAPHSPEAMARGAVTLLDNRPLRNQLAVQARRHAEGRTWLKALTPVVQTYEEVLAGKNALTLAS</sequence>
<gene>
    <name evidence="2" type="primary">mgtA</name>
    <name evidence="2" type="ORF">MOTE_23900</name>
</gene>
<evidence type="ECO:0000313" key="2">
    <source>
        <dbReference type="EMBL" id="OIQ55517.1"/>
    </source>
</evidence>
<dbReference type="PANTHER" id="PTHR45947:SF3">
    <property type="entry name" value="SULFOQUINOVOSYL TRANSFERASE SQD2"/>
    <property type="match status" value="1"/>
</dbReference>